<comment type="caution">
    <text evidence="2">The sequence shown here is derived from an EMBL/GenBank/DDBJ whole genome shotgun (WGS) entry which is preliminary data.</text>
</comment>
<dbReference type="PANTHER" id="PTHR12558">
    <property type="entry name" value="CELL DIVISION CYCLE 16,23,27"/>
    <property type="match status" value="1"/>
</dbReference>
<dbReference type="Gene3D" id="1.25.40.10">
    <property type="entry name" value="Tetratricopeptide repeat domain"/>
    <property type="match status" value="4"/>
</dbReference>
<feature type="repeat" description="TPR" evidence="1">
    <location>
        <begin position="424"/>
        <end position="457"/>
    </location>
</feature>
<dbReference type="InterPro" id="IPR011990">
    <property type="entry name" value="TPR-like_helical_dom_sf"/>
</dbReference>
<dbReference type="PROSITE" id="PS51257">
    <property type="entry name" value="PROKAR_LIPOPROTEIN"/>
    <property type="match status" value="1"/>
</dbReference>
<dbReference type="PANTHER" id="PTHR12558:SF13">
    <property type="entry name" value="CELL DIVISION CYCLE PROTEIN 27 HOMOLOG"/>
    <property type="match status" value="1"/>
</dbReference>
<reference evidence="2 3" key="1">
    <citation type="submission" date="2017-08" db="EMBL/GenBank/DDBJ databases">
        <title>Infants hospitalized years apart are colonized by the same room-sourced microbial strains.</title>
        <authorList>
            <person name="Brooks B."/>
            <person name="Olm M.R."/>
            <person name="Firek B.A."/>
            <person name="Baker R."/>
            <person name="Thomas B.C."/>
            <person name="Morowitz M.J."/>
            <person name="Banfield J.F."/>
        </authorList>
    </citation>
    <scope>NUCLEOTIDE SEQUENCE [LARGE SCALE GENOMIC DNA]</scope>
    <source>
        <strain evidence="2">S2_005_002_R2_29</strain>
    </source>
</reference>
<evidence type="ECO:0000256" key="1">
    <source>
        <dbReference type="PROSITE-ProRule" id="PRU00339"/>
    </source>
</evidence>
<dbReference type="InterPro" id="IPR019734">
    <property type="entry name" value="TPR_rpt"/>
</dbReference>
<evidence type="ECO:0000313" key="2">
    <source>
        <dbReference type="EMBL" id="PZQ45618.1"/>
    </source>
</evidence>
<evidence type="ECO:0008006" key="4">
    <source>
        <dbReference type="Google" id="ProtNLM"/>
    </source>
</evidence>
<dbReference type="Proteomes" id="UP000249417">
    <property type="component" value="Unassembled WGS sequence"/>
</dbReference>
<evidence type="ECO:0000313" key="3">
    <source>
        <dbReference type="Proteomes" id="UP000249417"/>
    </source>
</evidence>
<feature type="repeat" description="TPR" evidence="1">
    <location>
        <begin position="493"/>
        <end position="526"/>
    </location>
</feature>
<dbReference type="Pfam" id="PF13174">
    <property type="entry name" value="TPR_6"/>
    <property type="match status" value="1"/>
</dbReference>
<name>A0A2W5MZ24_9BACT</name>
<gene>
    <name evidence="2" type="ORF">DI551_06830</name>
</gene>
<dbReference type="EMBL" id="QFQB01000043">
    <property type="protein sequence ID" value="PZQ45618.1"/>
    <property type="molecule type" value="Genomic_DNA"/>
</dbReference>
<dbReference type="Pfam" id="PF13414">
    <property type="entry name" value="TPR_11"/>
    <property type="match status" value="1"/>
</dbReference>
<protein>
    <recommendedName>
        <fullName evidence="4">Tetratricopeptide repeat protein</fullName>
    </recommendedName>
</protein>
<proteinExistence type="predicted"/>
<dbReference type="Pfam" id="PF13432">
    <property type="entry name" value="TPR_16"/>
    <property type="match status" value="2"/>
</dbReference>
<dbReference type="PROSITE" id="PS50005">
    <property type="entry name" value="TPR"/>
    <property type="match status" value="3"/>
</dbReference>
<dbReference type="AlphaFoldDB" id="A0A2W5MZ24"/>
<keyword evidence="1" id="KW-0802">TPR repeat</keyword>
<dbReference type="SUPFAM" id="SSF48452">
    <property type="entry name" value="TPR-like"/>
    <property type="match status" value="3"/>
</dbReference>
<organism evidence="2 3">
    <name type="scientific">Micavibrio aeruginosavorus</name>
    <dbReference type="NCBI Taxonomy" id="349221"/>
    <lineage>
        <taxon>Bacteria</taxon>
        <taxon>Pseudomonadati</taxon>
        <taxon>Bdellovibrionota</taxon>
        <taxon>Bdellovibrionia</taxon>
        <taxon>Bdellovibrionales</taxon>
        <taxon>Pseudobdellovibrionaceae</taxon>
        <taxon>Micavibrio</taxon>
    </lineage>
</organism>
<feature type="repeat" description="TPR" evidence="1">
    <location>
        <begin position="385"/>
        <end position="418"/>
    </location>
</feature>
<accession>A0A2W5MZ24</accession>
<sequence length="595" mass="66890">MTEKYKNILLALSAVALLSGCDDKFEQLSWLDWLKGKDEPRQTATILPSDYVRETQAGNYLAGQFAQYRQDWKTANEYLDKVISLDPGNIDLQQRAMILAMQSGDANRAIVLARKVLEEDHKNLLALLFIGVDQIARQEYAPAVRTLSKMPENGIADFIRPILIAWAQAPEKEVDLDALSANGPLQTYHALLIADYLGAVKNPETYLVNVLAVGGADIHSLEMMADVYARQGRADLAKKIYDTLILQYETGAANSSRLDLLKQKRDNPEMAKSDRIQTPSQGVAEAFYNISRILFQDQSDDSALVFIRISQYLDPTKDDAKLLLARMMIKTGHSDEAIAAYKSIRSDSPGYPEALRSAAELLEDEGKIDESISFLEDIYQNNKDVDALVQIGDVYRRAERHAEAIKAYDRAVDALGGKISADHWNILYARGMSYERTGSMKKAEDDLEAALEYKPDHPYLLNYLGYSWADQNKKLDKALALVEKAANLKPDDGYIIDSLGWVYYRMGQYQDAVAQLEKAVEMVPYDATINDHLGDAYWKVGRKNEARFQWQRAINHTEDASLKKDLEIKISDGLTDKNPPVMEATTIKPAETIKR</sequence>
<dbReference type="SMART" id="SM00028">
    <property type="entry name" value="TPR"/>
    <property type="match status" value="6"/>
</dbReference>